<gene>
    <name evidence="1" type="ORF">FPB0191_00601</name>
</gene>
<dbReference type="AlphaFoldDB" id="A0A0A7S0U5"/>
<proteinExistence type="predicted"/>
<reference evidence="1 2" key="1">
    <citation type="journal article" date="2014" name="Appl. Environ. Microbiol.">
        <title>Gut symbionts from distinct hosts exhibit genotoxic activity via divergent colibactin biosynthetic pathways.</title>
        <authorList>
            <person name="Engel P."/>
            <person name="Vizcaino M.I."/>
            <person name="Crawford J.M."/>
        </authorList>
    </citation>
    <scope>NUCLEOTIDE SEQUENCE [LARGE SCALE GENOMIC DNA]</scope>
    <source>
        <strain evidence="1 2">PEB0191</strain>
    </source>
</reference>
<dbReference type="OrthoDB" id="7067877at2"/>
<dbReference type="RefSeq" id="WP_039103920.1">
    <property type="nucleotide sequence ID" value="NZ_CALYQC010000056.1"/>
</dbReference>
<dbReference type="EMBL" id="CP009056">
    <property type="protein sequence ID" value="AJA44432.1"/>
    <property type="molecule type" value="Genomic_DNA"/>
</dbReference>
<protein>
    <submittedName>
        <fullName evidence="1">Uncharacterized protein</fullName>
    </submittedName>
</protein>
<dbReference type="Proteomes" id="UP000030901">
    <property type="component" value="Chromosome"/>
</dbReference>
<dbReference type="STRING" id="1267021.FPB0191_00601"/>
<sequence>MSERRIIIGPAIMAGTVPNDTYNKSRVVTYVKDGYKKLNWIRICRIPLGNPLKGNGAIPGHYWVEIIHDDENDIDDHVKKARMAKQKEGKINKLGNIKSANGFRESYGWYPVSLPISISWSSFEIKEKGVLNGASDSRIAKDANKFRDHKTEREAGRKTMNNNLSKYAFDPHQYQRFKEKDINMISNPYLPPGDNRTKETIIQQIRNFASTFHSKHSAIWSWDNDSYYEVNCHTFLFLLLGELKVADPIIGKKRDKHFTAYFNNLKNNFTVPNSKRIQLLTDLQKLSSRLTSS</sequence>
<name>A0A0A7S0U5_FRIPE</name>
<dbReference type="KEGG" id="fpp:FPB0191_00601"/>
<dbReference type="HOGENOM" id="CLU_868059_0_0_6"/>
<evidence type="ECO:0000313" key="2">
    <source>
        <dbReference type="Proteomes" id="UP000030901"/>
    </source>
</evidence>
<accession>A0A0A7S0U5</accession>
<organism evidence="1 2">
    <name type="scientific">Frischella perrara</name>
    <dbReference type="NCBI Taxonomy" id="1267021"/>
    <lineage>
        <taxon>Bacteria</taxon>
        <taxon>Pseudomonadati</taxon>
        <taxon>Pseudomonadota</taxon>
        <taxon>Gammaproteobacteria</taxon>
        <taxon>Orbales</taxon>
        <taxon>Orbaceae</taxon>
        <taxon>Frischella</taxon>
    </lineage>
</organism>
<evidence type="ECO:0000313" key="1">
    <source>
        <dbReference type="EMBL" id="AJA44432.1"/>
    </source>
</evidence>
<keyword evidence="2" id="KW-1185">Reference proteome</keyword>